<proteinExistence type="predicted"/>
<dbReference type="RefSeq" id="WP_057816668.1">
    <property type="nucleotide sequence ID" value="NZ_CP031598.1"/>
</dbReference>
<dbReference type="Proteomes" id="UP000325785">
    <property type="component" value="Chromosome"/>
</dbReference>
<reference evidence="2 4" key="2">
    <citation type="submission" date="2018-08" db="EMBL/GenBank/DDBJ databases">
        <title>Genetic Globetrotter - A new plasmid hitch-hiking vast phylogenetic and geographic distances.</title>
        <authorList>
            <person name="Vollmers J."/>
            <person name="Petersen J."/>
        </authorList>
    </citation>
    <scope>NUCLEOTIDE SEQUENCE [LARGE SCALE GENOMIC DNA]</scope>
    <source>
        <strain evidence="2 4">DSM 26383</strain>
    </source>
</reference>
<protein>
    <recommendedName>
        <fullName evidence="5">dATP/dGTP diphosphohydrolase N-terminal domain-containing protein</fullName>
    </recommendedName>
</protein>
<dbReference type="PATRIC" id="fig|540747.5.peg.5742"/>
<dbReference type="Proteomes" id="UP000051401">
    <property type="component" value="Unassembled WGS sequence"/>
</dbReference>
<organism evidence="1 3">
    <name type="scientific">Roseovarius indicus</name>
    <dbReference type="NCBI Taxonomy" id="540747"/>
    <lineage>
        <taxon>Bacteria</taxon>
        <taxon>Pseudomonadati</taxon>
        <taxon>Pseudomonadota</taxon>
        <taxon>Alphaproteobacteria</taxon>
        <taxon>Rhodobacterales</taxon>
        <taxon>Roseobacteraceae</taxon>
        <taxon>Roseovarius</taxon>
    </lineage>
</organism>
<evidence type="ECO:0000313" key="1">
    <source>
        <dbReference type="EMBL" id="KRS17499.1"/>
    </source>
</evidence>
<name>A0A0T5P8D6_9RHOB</name>
<dbReference type="AlphaFoldDB" id="A0A0T5P8D6"/>
<gene>
    <name evidence="2" type="ORF">RIdsm_02497</name>
    <name evidence="1" type="ORF">XM52_13530</name>
</gene>
<evidence type="ECO:0000313" key="3">
    <source>
        <dbReference type="Proteomes" id="UP000051401"/>
    </source>
</evidence>
<evidence type="ECO:0008006" key="5">
    <source>
        <dbReference type="Google" id="ProtNLM"/>
    </source>
</evidence>
<dbReference type="KEGG" id="rid:RIdsm_02497"/>
<sequence length="107" mass="11801">MDRDAWQPIETRLRWGGKYDDVLIPFVSMMEAELHANSGKGDRPGWLAMDVKTALLEIYYHLAKLQKAAKNGDAEGVAEYSADVANMSMMLADICNVLPALQGDDNG</sequence>
<dbReference type="EMBL" id="CP031598">
    <property type="protein sequence ID" value="QEW26695.1"/>
    <property type="molecule type" value="Genomic_DNA"/>
</dbReference>
<reference evidence="1 3" key="1">
    <citation type="submission" date="2015-04" db="EMBL/GenBank/DDBJ databases">
        <title>The draft genome sequence of Roseovarius indicus B108T.</title>
        <authorList>
            <person name="Li G."/>
            <person name="Lai Q."/>
            <person name="Shao Z."/>
            <person name="Yan P."/>
        </authorList>
    </citation>
    <scope>NUCLEOTIDE SEQUENCE [LARGE SCALE GENOMIC DNA]</scope>
    <source>
        <strain evidence="1 3">B108</strain>
    </source>
</reference>
<dbReference type="STRING" id="540747.SAMN04488031_101845"/>
<accession>A0A0T5P8D6</accession>
<evidence type="ECO:0000313" key="4">
    <source>
        <dbReference type="Proteomes" id="UP000325785"/>
    </source>
</evidence>
<keyword evidence="3" id="KW-1185">Reference proteome</keyword>
<dbReference type="EMBL" id="LAXI01000007">
    <property type="protein sequence ID" value="KRS17499.1"/>
    <property type="molecule type" value="Genomic_DNA"/>
</dbReference>
<evidence type="ECO:0000313" key="2">
    <source>
        <dbReference type="EMBL" id="QEW26695.1"/>
    </source>
</evidence>